<dbReference type="InterPro" id="IPR046960">
    <property type="entry name" value="PPR_At4g14850-like_plant"/>
</dbReference>
<dbReference type="EMBL" id="AM466183">
    <property type="protein sequence ID" value="CAN74807.1"/>
    <property type="molecule type" value="Genomic_DNA"/>
</dbReference>
<dbReference type="Pfam" id="PF01535">
    <property type="entry name" value="PPR"/>
    <property type="match status" value="2"/>
</dbReference>
<sequence length="437" mass="48244">MSNLHMRSLSRLAFDTLLHFKPNSIHHIKQLHAHLITNAVSSPPLLAKLIHHYCAFSSPHYAYTFFIHLRSPNLFLFNTLIKCLPPSSSILVFADWVSREALVFDDFTYIFALGACARSPSLWEGRQIHARILKQGVWSNVLVQTTAIHFYANNNDVALARLVFDEMRKRSSVTWNAMITGYCSQRGKVVCYARDALVLFRAMLVDACGVKPTDTTMVCVLSAASQLGVLETGVGVHGYIEKTVLAPANDVFVGTGLVDIHGRGKEALELLDEMVAYGVKPNAVTFTSLFSACCHAGLVEEGLQLFHSMRSKFGVTPGIQHYGCIVDLLGRAGHLKEAYDFVRGMPVEPDAILWRSLLSACKVHRDVVMGEEVGKLLLQLQPQQSFADLVAASEDFIALSNVYASAERWEDVETVREAMKVKGIETKPGCSSVQTSG</sequence>
<proteinExistence type="predicted"/>
<dbReference type="ExpressionAtlas" id="A5BP14">
    <property type="expression patterns" value="baseline and differential"/>
</dbReference>
<dbReference type="FunFam" id="1.25.40.10:FF:001207">
    <property type="entry name" value="Pentatricopeptide repeat-containing protein At3g18970"/>
    <property type="match status" value="1"/>
</dbReference>
<keyword evidence="1" id="KW-0677">Repeat</keyword>
<dbReference type="GO" id="GO:0009451">
    <property type="term" value="P:RNA modification"/>
    <property type="evidence" value="ECO:0007669"/>
    <property type="project" value="InterPro"/>
</dbReference>
<dbReference type="GO" id="GO:0003723">
    <property type="term" value="F:RNA binding"/>
    <property type="evidence" value="ECO:0007669"/>
    <property type="project" value="InterPro"/>
</dbReference>
<protein>
    <recommendedName>
        <fullName evidence="4">Pentatricopeptide repeat-containing protein</fullName>
    </recommendedName>
</protein>
<dbReference type="Gene3D" id="1.25.40.10">
    <property type="entry name" value="Tetratricopeptide repeat domain"/>
    <property type="match status" value="2"/>
</dbReference>
<dbReference type="PANTHER" id="PTHR47926">
    <property type="entry name" value="PENTATRICOPEPTIDE REPEAT-CONTAINING PROTEIN"/>
    <property type="match status" value="1"/>
</dbReference>
<evidence type="ECO:0000256" key="1">
    <source>
        <dbReference type="ARBA" id="ARBA00022737"/>
    </source>
</evidence>
<dbReference type="AlphaFoldDB" id="A5BP14"/>
<feature type="repeat" description="PPR" evidence="2">
    <location>
        <begin position="282"/>
        <end position="312"/>
    </location>
</feature>
<dbReference type="NCBIfam" id="TIGR00756">
    <property type="entry name" value="PPR"/>
    <property type="match status" value="1"/>
</dbReference>
<gene>
    <name evidence="3" type="ORF">VITISV_022137</name>
</gene>
<evidence type="ECO:0008006" key="4">
    <source>
        <dbReference type="Google" id="ProtNLM"/>
    </source>
</evidence>
<dbReference type="PANTHER" id="PTHR47926:SF537">
    <property type="entry name" value="PENTACOTRIPEPTIDE-REPEAT REGION OF PRORP DOMAIN-CONTAINING PROTEIN"/>
    <property type="match status" value="1"/>
</dbReference>
<dbReference type="Pfam" id="PF20431">
    <property type="entry name" value="E_motif"/>
    <property type="match status" value="1"/>
</dbReference>
<evidence type="ECO:0000256" key="2">
    <source>
        <dbReference type="PROSITE-ProRule" id="PRU00708"/>
    </source>
</evidence>
<reference evidence="3" key="1">
    <citation type="journal article" date="2007" name="PLoS ONE">
        <title>The first genome sequence of an elite grapevine cultivar (Pinot noir Vitis vinifera L.): coping with a highly heterozygous genome.</title>
        <authorList>
            <person name="Velasco R."/>
            <person name="Zharkikh A."/>
            <person name="Troggio M."/>
            <person name="Cartwright D.A."/>
            <person name="Cestaro A."/>
            <person name="Pruss D."/>
            <person name="Pindo M."/>
            <person name="FitzGerald L.M."/>
            <person name="Vezzulli S."/>
            <person name="Reid J."/>
            <person name="Malacarne G."/>
            <person name="Iliev D."/>
            <person name="Coppola G."/>
            <person name="Wardell B."/>
            <person name="Micheletti D."/>
            <person name="Macalma T."/>
            <person name="Facci M."/>
            <person name="Mitchell J.T."/>
            <person name="Perazzolli M."/>
            <person name="Eldredge G."/>
            <person name="Gatto P."/>
            <person name="Oyzerski R."/>
            <person name="Moretto M."/>
            <person name="Gutin N."/>
            <person name="Stefanini M."/>
            <person name="Chen Y."/>
            <person name="Segala C."/>
            <person name="Davenport C."/>
            <person name="Dematte L."/>
            <person name="Mraz A."/>
            <person name="Battilana J."/>
            <person name="Stormo K."/>
            <person name="Costa F."/>
            <person name="Tao Q."/>
            <person name="Si-Ammour A."/>
            <person name="Harkins T."/>
            <person name="Lackey A."/>
            <person name="Perbost C."/>
            <person name="Taillon B."/>
            <person name="Stella A."/>
            <person name="Solovyev V."/>
            <person name="Fawcett J.A."/>
            <person name="Sterck L."/>
            <person name="Vandepoele K."/>
            <person name="Grando S.M."/>
            <person name="Toppo S."/>
            <person name="Moser C."/>
            <person name="Lanchbury J."/>
            <person name="Bogden R."/>
            <person name="Skolnick M."/>
            <person name="Sgaramella V."/>
            <person name="Bhatnagar S.K."/>
            <person name="Fontana P."/>
            <person name="Gutin A."/>
            <person name="Van de Peer Y."/>
            <person name="Salamini F."/>
            <person name="Viola R."/>
        </authorList>
    </citation>
    <scope>NUCLEOTIDE SEQUENCE</scope>
</reference>
<dbReference type="InterPro" id="IPR011990">
    <property type="entry name" value="TPR-like_helical_dom_sf"/>
</dbReference>
<evidence type="ECO:0000313" key="3">
    <source>
        <dbReference type="EMBL" id="CAN74807.1"/>
    </source>
</evidence>
<dbReference type="Pfam" id="PF13041">
    <property type="entry name" value="PPR_2"/>
    <property type="match status" value="1"/>
</dbReference>
<organism evidence="3">
    <name type="scientific">Vitis vinifera</name>
    <name type="common">Grape</name>
    <dbReference type="NCBI Taxonomy" id="29760"/>
    <lineage>
        <taxon>Eukaryota</taxon>
        <taxon>Viridiplantae</taxon>
        <taxon>Streptophyta</taxon>
        <taxon>Embryophyta</taxon>
        <taxon>Tracheophyta</taxon>
        <taxon>Spermatophyta</taxon>
        <taxon>Magnoliopsida</taxon>
        <taxon>eudicotyledons</taxon>
        <taxon>Gunneridae</taxon>
        <taxon>Pentapetalae</taxon>
        <taxon>rosids</taxon>
        <taxon>Vitales</taxon>
        <taxon>Vitaceae</taxon>
        <taxon>Viteae</taxon>
        <taxon>Vitis</taxon>
    </lineage>
</organism>
<dbReference type="PROSITE" id="PS51375">
    <property type="entry name" value="PPR"/>
    <property type="match status" value="1"/>
</dbReference>
<dbReference type="InterPro" id="IPR002885">
    <property type="entry name" value="PPR_rpt"/>
</dbReference>
<accession>A5BP14</accession>
<dbReference type="FunFam" id="1.25.40.10:FF:000090">
    <property type="entry name" value="Pentatricopeptide repeat-containing protein, chloroplastic"/>
    <property type="match status" value="1"/>
</dbReference>
<name>A5BP14_VITVI</name>
<dbReference type="InterPro" id="IPR046848">
    <property type="entry name" value="E_motif"/>
</dbReference>